<dbReference type="GO" id="GO:0016324">
    <property type="term" value="C:apical plasma membrane"/>
    <property type="evidence" value="ECO:0007669"/>
    <property type="project" value="TreeGrafter"/>
</dbReference>
<feature type="non-terminal residue" evidence="7">
    <location>
        <position position="1"/>
    </location>
</feature>
<dbReference type="GO" id="GO:0008511">
    <property type="term" value="F:sodium:potassium:chloride symporter activity"/>
    <property type="evidence" value="ECO:0007669"/>
    <property type="project" value="TreeGrafter"/>
</dbReference>
<proteinExistence type="predicted"/>
<evidence type="ECO:0000259" key="6">
    <source>
        <dbReference type="Pfam" id="PF00324"/>
    </source>
</evidence>
<evidence type="ECO:0000256" key="3">
    <source>
        <dbReference type="ARBA" id="ARBA00022989"/>
    </source>
</evidence>
<comment type="subcellular location">
    <subcellularLocation>
        <location evidence="1">Membrane</location>
        <topology evidence="1">Multi-pass membrane protein</topology>
    </subcellularLocation>
</comment>
<dbReference type="GO" id="GO:0055078">
    <property type="term" value="P:sodium ion homeostasis"/>
    <property type="evidence" value="ECO:0007669"/>
    <property type="project" value="TreeGrafter"/>
</dbReference>
<evidence type="ECO:0000256" key="4">
    <source>
        <dbReference type="ARBA" id="ARBA00023136"/>
    </source>
</evidence>
<dbReference type="GO" id="GO:0006884">
    <property type="term" value="P:cell volume homeostasis"/>
    <property type="evidence" value="ECO:0007669"/>
    <property type="project" value="TreeGrafter"/>
</dbReference>
<feature type="transmembrane region" description="Helical" evidence="5">
    <location>
        <begin position="234"/>
        <end position="254"/>
    </location>
</feature>
<dbReference type="AlphaFoldDB" id="A0A212CV22"/>
<feature type="transmembrane region" description="Helical" evidence="5">
    <location>
        <begin position="180"/>
        <end position="201"/>
    </location>
</feature>
<dbReference type="GO" id="GO:0055064">
    <property type="term" value="P:chloride ion homeostasis"/>
    <property type="evidence" value="ECO:0007669"/>
    <property type="project" value="TreeGrafter"/>
</dbReference>
<comment type="caution">
    <text evidence="7">The sequence shown here is derived from an EMBL/GenBank/DDBJ whole genome shotgun (WGS) entry which is preliminary data.</text>
</comment>
<sequence>LGVIIIGLAVTVTGITGLSTSAIATNGYVRGGLGVLIILLSTMVTSITGLSTSAIATNGFVRGGLGVIIIGLSVVVTTLTGISMSAICTNGVVRGGGAYYLISRSLGPEFGGSIGLIFAFANAVAVAMYVVGFAETVVDLLKESDSMMVDPTNDIRIIGSITVVILLGISVAGMEWEAKAQVILLIILLIAIANFFIGTVIPSNNEKRARGFFNYQASIFAENFGPSFTKGEGFFSVFAIFFPAATGILAGANISGDLEMRK</sequence>
<dbReference type="OrthoDB" id="2020542at2759"/>
<dbReference type="EMBL" id="MKHE01000012">
    <property type="protein sequence ID" value="OWK09847.1"/>
    <property type="molecule type" value="Genomic_DNA"/>
</dbReference>
<accession>A0A212CV22</accession>
<evidence type="ECO:0000256" key="5">
    <source>
        <dbReference type="SAM" id="Phobius"/>
    </source>
</evidence>
<evidence type="ECO:0000313" key="7">
    <source>
        <dbReference type="EMBL" id="OWK09847.1"/>
    </source>
</evidence>
<keyword evidence="3 5" id="KW-1133">Transmembrane helix</keyword>
<reference evidence="7 8" key="1">
    <citation type="journal article" date="2018" name="Mol. Genet. Genomics">
        <title>The red deer Cervus elaphus genome CerEla1.0: sequencing, annotating, genes, and chromosomes.</title>
        <authorList>
            <person name="Bana N.A."/>
            <person name="Nyiri A."/>
            <person name="Nagy J."/>
            <person name="Frank K."/>
            <person name="Nagy T."/>
            <person name="Steger V."/>
            <person name="Schiller M."/>
            <person name="Lakatos P."/>
            <person name="Sugar L."/>
            <person name="Horn P."/>
            <person name="Barta E."/>
            <person name="Orosz L."/>
        </authorList>
    </citation>
    <scope>NUCLEOTIDE SEQUENCE [LARGE SCALE GENOMIC DNA]</scope>
    <source>
        <strain evidence="7">Hungarian</strain>
    </source>
</reference>
<dbReference type="GO" id="GO:1990573">
    <property type="term" value="P:potassium ion import across plasma membrane"/>
    <property type="evidence" value="ECO:0007669"/>
    <property type="project" value="TreeGrafter"/>
</dbReference>
<evidence type="ECO:0000313" key="8">
    <source>
        <dbReference type="Proteomes" id="UP000242450"/>
    </source>
</evidence>
<feature type="transmembrane region" description="Helical" evidence="5">
    <location>
        <begin position="155"/>
        <end position="174"/>
    </location>
</feature>
<dbReference type="InterPro" id="IPR004841">
    <property type="entry name" value="AA-permease/SLC12A_dom"/>
</dbReference>
<keyword evidence="2 5" id="KW-0812">Transmembrane</keyword>
<dbReference type="Pfam" id="PF00324">
    <property type="entry name" value="AA_permease"/>
    <property type="match status" value="1"/>
</dbReference>
<dbReference type="Proteomes" id="UP000242450">
    <property type="component" value="Chromosome 12"/>
</dbReference>
<dbReference type="GO" id="GO:0055075">
    <property type="term" value="P:potassium ion homeostasis"/>
    <property type="evidence" value="ECO:0007669"/>
    <property type="project" value="TreeGrafter"/>
</dbReference>
<feature type="transmembrane region" description="Helical" evidence="5">
    <location>
        <begin position="67"/>
        <end position="93"/>
    </location>
</feature>
<feature type="domain" description="Amino acid permease/ SLC12A" evidence="6">
    <location>
        <begin position="65"/>
        <end position="258"/>
    </location>
</feature>
<name>A0A212CV22_CEREH</name>
<evidence type="ECO:0000256" key="2">
    <source>
        <dbReference type="ARBA" id="ARBA00022692"/>
    </source>
</evidence>
<feature type="transmembrane region" description="Helical" evidence="5">
    <location>
        <begin position="31"/>
        <end position="55"/>
    </location>
</feature>
<protein>
    <recommendedName>
        <fullName evidence="6">Amino acid permease/ SLC12A domain-containing protein</fullName>
    </recommendedName>
</protein>
<keyword evidence="8" id="KW-1185">Reference proteome</keyword>
<dbReference type="Gene3D" id="1.20.1740.10">
    <property type="entry name" value="Amino acid/polyamine transporter I"/>
    <property type="match status" value="1"/>
</dbReference>
<dbReference type="PANTHER" id="PTHR11827">
    <property type="entry name" value="SOLUTE CARRIER FAMILY 12, CATION COTRANSPORTERS"/>
    <property type="match status" value="1"/>
</dbReference>
<dbReference type="InterPro" id="IPR004842">
    <property type="entry name" value="SLC12A_fam"/>
</dbReference>
<keyword evidence="4 5" id="KW-0472">Membrane</keyword>
<gene>
    <name evidence="7" type="ORF">Celaphus_00006165</name>
</gene>
<evidence type="ECO:0000256" key="1">
    <source>
        <dbReference type="ARBA" id="ARBA00004141"/>
    </source>
</evidence>
<organism evidence="7 8">
    <name type="scientific">Cervus elaphus hippelaphus</name>
    <name type="common">European red deer</name>
    <dbReference type="NCBI Taxonomy" id="46360"/>
    <lineage>
        <taxon>Eukaryota</taxon>
        <taxon>Metazoa</taxon>
        <taxon>Chordata</taxon>
        <taxon>Craniata</taxon>
        <taxon>Vertebrata</taxon>
        <taxon>Euteleostomi</taxon>
        <taxon>Mammalia</taxon>
        <taxon>Eutheria</taxon>
        <taxon>Laurasiatheria</taxon>
        <taxon>Artiodactyla</taxon>
        <taxon>Ruminantia</taxon>
        <taxon>Pecora</taxon>
        <taxon>Cervidae</taxon>
        <taxon>Cervinae</taxon>
        <taxon>Cervus</taxon>
    </lineage>
</organism>
<feature type="non-terminal residue" evidence="7">
    <location>
        <position position="262"/>
    </location>
</feature>
<feature type="transmembrane region" description="Helical" evidence="5">
    <location>
        <begin position="113"/>
        <end position="134"/>
    </location>
</feature>
<dbReference type="PANTHER" id="PTHR11827:SF93">
    <property type="entry name" value="SOLUTE CARRIER FAMILY 12 MEMBER 1"/>
    <property type="match status" value="1"/>
</dbReference>